<reference evidence="4 5" key="1">
    <citation type="submission" date="2024-08" db="EMBL/GenBank/DDBJ databases">
        <authorList>
            <person name="Cucini C."/>
            <person name="Frati F."/>
        </authorList>
    </citation>
    <scope>NUCLEOTIDE SEQUENCE [LARGE SCALE GENOMIC DNA]</scope>
</reference>
<evidence type="ECO:0000259" key="2">
    <source>
        <dbReference type="Pfam" id="PF07539"/>
    </source>
</evidence>
<sequence>MGKRTTTRHKEDNTFRFQTFEEKLRQISVNVNLSIRDGRGDNPEEHETYFSKEIEKWVELNRTESYASLLCNIGTDSRTLAQVLLQKDRLATVLLEHLQSAENVASFEPTLALVVALSRDLGEEFYPHFEPFFKTINKIVIESKSTNIIEAGFKCYAYLTKYLRKQIIKDLHHHMKLFAPFLDPKLKTYVIIFACEAFSIVAGKFARDHPEKFLKLILSVFLRKHPDHSVGVATLLFSIFKGVGNTLKLEGPSIHFKNCITFLHDLENSDDITVWTDVLSHLTKRLLQYGISSDSEKLMQIVENTLIEDLKGDRDVSNLLTVYAAMVEYNNCGKLTNIPSCAKVLYAISEQCSNGIVEVVTRMVTAIIEFKCQSFDTDILNILLPIITNLLKKVPYELLETLDACLRKFRAYFRLFLEPILAAYNRVEKPASIQECPDVSVYCLSEAIVNQGSLYQLANAEEHYFTGNNTPMYNFQTQKRIVTVLNASSLKGTTWNCCSLIKEAENEIKSGKFQERTNYYTRLILVFSRLNSKNCEACLQSCTQILLSLVQPNQIDSNTLPAVFYILQVLTTQIPLSDSVLELVPVSELLLKLKPSLNANMESFCPWSLKILDVLIYFIKASKHTKHQQDIKSFIEEEWDSLTSNLQSGFRVIRALTLSSIRNSVDIVLGTSDKIVEMLDKFLQVENMCLTNSKFVSLAKSVLTECKVIIGSETYEVKLKLLCLKYTLGLMYTNFSLIWGPCVEVIRHAGKHIEMTSHWKVFGAHFCGSQEIGTSENSSVKFLPYSEDVITTTDFLELITLDAFGLPKTTAGYTGLQENIDMTQYKINLWLSLREQPLTRKEYADIKHFVDSIIDGQTLLSMEENNLSRRERSKMVIPVLQFLESCDLVNINHELWESALKYLTYSQDVQKASWKFLFAKRKNKLKNYKEDIDEIINSESMDAVHKFRIDAVDVSLNKQYENETDERRTLLMDILIRILIGKERVMKGDKRTQVLRFLAGCREVDARKYLDLTVGCAEEVQQLSPKIIEIKINKMTSALRTWRYKFPNILDQMVHGVCDLVCAVESSVKPLSRRSIDPEESIPEDVFEEQKRAALKAGRLCMVAFFTSLPRLDMKEETLDRIFRVFIWPALEDITTTSVGSVSWILKLFLVWSTYERYHILLTKCNEGDVRRSSMWRLFDLLDSKSAVFEVKKYILGIILNLSNPPEVPEEDSEEPTEKYLNCSNSPLSVTGTFQFETKESIGLNIILLRKEVIFNLFQDSQLFKKFTNQSGGGGCLALISLLSGFTNEGVLNEKLCGVIIDTFPMHKNNEENLFNSIVAVGKLLCNITKPLELLMKLAPNFSWISGRRLRTALVETLSCKKQSLLYEVIAGMNEWAELAADTPNFSKRQESCEMAEKLIKDETYDILSWSAIFYNCFYNISHEEDIGMRNGAQNLLLLISSTLPCKVADDPNVKVDVHRLLDSVILPKLRRGVQQKEDKRYEDILRVLLAFINTCHDLHGTFKELAKVLSADIIEGLCDIQVHLRTRAMNKLCKKLKETEEAVSPAVIQAFILPIASHNLFDDERMSKNFNELIDASIEVLKAVMEATSHDQYFSYLNKLLDDPKKNTRLAKQFERVLIAIMDAFHFDLTLACPEDARSEELRNGQHNVQKCKDEPIVKPEDHEDSNEDEKEEFTIPEQPSVQAQVITLLPQAAAVRCLGILKNSIIPKLRKFLHFEEKATHKLSRAKKTVDDDVILKIPCTIALVKLLKKIPKTEGQNGIRSIIPSIAAGLRNELVSVRNTLRKTLLSVIKELGTSHLKAVVGYLKSSLQRGYQKHVLNYTVAYLLRCLESDLKANPTHVPVKEIMSLCEDELYGVMQEEKELAAIKQKTREASKSNACPILKLSSKCVSNLQQLSSLIEPAVKHISEKKSLKVAKASRMWLSSVGEGLADNTAVNYYELVNWLLEVIKKEDSQEVDKSKEEGEPPNKKPKLLETPKDSRLIPSAKRKSVSEGKVGNHLLLTEFALTALFTGLNKNSKFRENVGSNESLKLLDCFVPHLVDGIKAPSKQVNVISLRCVTTLLELELSNFKKPDVIDALQRHGFIAMSNHCYKNTTDSDITNATFKFLGAFFIRFPEFKIVLQDFELMLRCIQSYLTDGNCSSAALTLLKGVLQNKYRCSALPDLMQEVFKQCITSYYQHINEGCRQAYLAYLNNYLTNPKDLYVEVQLILRQLDYEHESGRVTAAEILNSLLLSIPEDCFEEVKELIFLKLLATLDKEKIPKVRERLGDAIKSLFKLEKHKSLSRILLKLLMLDKHVPELDTFFLIIGLLIEDPKIFSHEDVTVIIGRVKEVLDPASLSKLCSGSNRVTQQIKDYMIFQAFVLLKKAMGRNGGDTPLWSTNSPLSEEMTIIFDLLRDVYLLYAHEWVPLIAVDIISIILNKLQLTDEETKSTTAINLEMGKASCVFLKTSQDLQELMSKLWTSMRKSAREDVLAKGAFSLVQLVSIAARLKTMEVFVDIVSSIRRSVNSEVVKNPGVTTIRSVALGCFRGIVKSCPRDSIVEVVEIMTRVAVRELTDNNVPSEIKNEAEKLITVLRNTIGNSDFNLIHAQVNDFFHRKRNLNRAKKKETVMLHPGLVRKRPKNVKTPFPMKKWKKK</sequence>
<keyword evidence="5" id="KW-1185">Reference proteome</keyword>
<dbReference type="InterPro" id="IPR016024">
    <property type="entry name" value="ARM-type_fold"/>
</dbReference>
<dbReference type="InterPro" id="IPR046523">
    <property type="entry name" value="UTP20_dom"/>
</dbReference>
<protein>
    <recommendedName>
        <fullName evidence="6">Small subunit processome component 20</fullName>
    </recommendedName>
</protein>
<feature type="domain" description="U3 small nucleolar RNA-associated protein 20 N-terminal" evidence="2">
    <location>
        <begin position="899"/>
        <end position="1477"/>
    </location>
</feature>
<evidence type="ECO:0000259" key="3">
    <source>
        <dbReference type="Pfam" id="PF20416"/>
    </source>
</evidence>
<proteinExistence type="predicted"/>
<gene>
    <name evidence="4" type="ORF">ODALV1_LOCUS19866</name>
</gene>
<dbReference type="Proteomes" id="UP001642540">
    <property type="component" value="Unassembled WGS sequence"/>
</dbReference>
<dbReference type="PANTHER" id="PTHR17695:SF11">
    <property type="entry name" value="SMALL SUBUNIT PROCESSOME COMPONENT 20 HOMOLOG"/>
    <property type="match status" value="1"/>
</dbReference>
<dbReference type="PANTHER" id="PTHR17695">
    <property type="entry name" value="SMALL SUBUNIT PROCESSOME COMPONENT 20 HOMOLOG"/>
    <property type="match status" value="1"/>
</dbReference>
<dbReference type="InterPro" id="IPR052575">
    <property type="entry name" value="SSU_processome_comp_20"/>
</dbReference>
<dbReference type="Gene3D" id="1.25.10.10">
    <property type="entry name" value="Leucine-rich Repeat Variant"/>
    <property type="match status" value="1"/>
</dbReference>
<feature type="region of interest" description="Disordered" evidence="1">
    <location>
        <begin position="1956"/>
        <end position="1980"/>
    </location>
</feature>
<comment type="caution">
    <text evidence="4">The sequence shown here is derived from an EMBL/GenBank/DDBJ whole genome shotgun (WGS) entry which is preliminary data.</text>
</comment>
<dbReference type="InterPro" id="IPR011430">
    <property type="entry name" value="UTP20_N"/>
</dbReference>
<evidence type="ECO:0008006" key="6">
    <source>
        <dbReference type="Google" id="ProtNLM"/>
    </source>
</evidence>
<evidence type="ECO:0000313" key="5">
    <source>
        <dbReference type="Proteomes" id="UP001642540"/>
    </source>
</evidence>
<dbReference type="Pfam" id="PF20416">
    <property type="entry name" value="UTP20"/>
    <property type="match status" value="1"/>
</dbReference>
<evidence type="ECO:0000313" key="4">
    <source>
        <dbReference type="EMBL" id="CAL8122568.1"/>
    </source>
</evidence>
<dbReference type="SUPFAM" id="SSF48371">
    <property type="entry name" value="ARM repeat"/>
    <property type="match status" value="3"/>
</dbReference>
<evidence type="ECO:0000256" key="1">
    <source>
        <dbReference type="SAM" id="MobiDB-lite"/>
    </source>
</evidence>
<dbReference type="InterPro" id="IPR011989">
    <property type="entry name" value="ARM-like"/>
</dbReference>
<accession>A0ABP1RBF8</accession>
<feature type="domain" description="U3 small nucleolar RNA-associated protein 20" evidence="3">
    <location>
        <begin position="1731"/>
        <end position="1946"/>
    </location>
</feature>
<organism evidence="4 5">
    <name type="scientific">Orchesella dallaii</name>
    <dbReference type="NCBI Taxonomy" id="48710"/>
    <lineage>
        <taxon>Eukaryota</taxon>
        <taxon>Metazoa</taxon>
        <taxon>Ecdysozoa</taxon>
        <taxon>Arthropoda</taxon>
        <taxon>Hexapoda</taxon>
        <taxon>Collembola</taxon>
        <taxon>Entomobryomorpha</taxon>
        <taxon>Entomobryoidea</taxon>
        <taxon>Orchesellidae</taxon>
        <taxon>Orchesellinae</taxon>
        <taxon>Orchesella</taxon>
    </lineage>
</organism>
<name>A0ABP1RBF8_9HEXA</name>
<dbReference type="Pfam" id="PF07539">
    <property type="entry name" value="UTP20_N"/>
    <property type="match status" value="1"/>
</dbReference>
<dbReference type="EMBL" id="CAXLJM020000068">
    <property type="protein sequence ID" value="CAL8122568.1"/>
    <property type="molecule type" value="Genomic_DNA"/>
</dbReference>